<dbReference type="Pfam" id="PF12571">
    <property type="entry name" value="Phage_tail_fib"/>
    <property type="match status" value="1"/>
</dbReference>
<feature type="domain" description="Phage tail fibre protein N-terminal" evidence="1">
    <location>
        <begin position="4"/>
        <end position="91"/>
    </location>
</feature>
<evidence type="ECO:0000313" key="2">
    <source>
        <dbReference type="EMBL" id="PHH96969.1"/>
    </source>
</evidence>
<protein>
    <recommendedName>
        <fullName evidence="1">Phage tail fibre protein N-terminal domain-containing protein</fullName>
    </recommendedName>
</protein>
<proteinExistence type="predicted"/>
<dbReference type="RefSeq" id="WP_098978882.1">
    <property type="nucleotide sequence ID" value="NZ_NIRJ01000001.1"/>
</dbReference>
<reference evidence="2 3" key="1">
    <citation type="submission" date="2017-06" db="EMBL/GenBank/DDBJ databases">
        <title>Draft genome sequence of Fusobacterium nucleatum subsp. polymorphum KCOM 1002 (=ChDC F175).</title>
        <authorList>
            <person name="Kook J.-K."/>
            <person name="Park S.-N."/>
            <person name="Lim Y.K."/>
            <person name="Roh H."/>
        </authorList>
    </citation>
    <scope>NUCLEOTIDE SEQUENCE [LARGE SCALE GENOMIC DNA]</scope>
    <source>
        <strain evidence="3">KCOM 1002 (ChDC F175)</strain>
    </source>
</reference>
<name>A0A2C5ZC20_FUSNP</name>
<accession>A0A2C5ZC20</accession>
<dbReference type="Proteomes" id="UP000225199">
    <property type="component" value="Unassembled WGS sequence"/>
</dbReference>
<organism evidence="2 3">
    <name type="scientific">Fusobacterium nucleatum subsp. polymorphum</name>
    <name type="common">Fusobacterium polymorphum</name>
    <dbReference type="NCBI Taxonomy" id="76857"/>
    <lineage>
        <taxon>Bacteria</taxon>
        <taxon>Fusobacteriati</taxon>
        <taxon>Fusobacteriota</taxon>
        <taxon>Fusobacteriia</taxon>
        <taxon>Fusobacteriales</taxon>
        <taxon>Fusobacteriaceae</taxon>
        <taxon>Fusobacterium</taxon>
    </lineage>
</organism>
<sequence length="345" mass="38580">MKFSGLTKKGRAYLAKCQAASTPIQFTKMKFGDGKLIDNENPADLTDIKNIKIEKSILSKEQKGDAVVLTTIIDNVSLEQGYFPRETGIYVLDEGVEVLYFYMNDGDETSWIPPEADGPHRMEVKINLISSNTGSVVVHNDGKDLYITKEYLEANYTQKGKYDGTAQSIEDRVVAAVGQLNGMFPLSEAIAGNVYYHQGNKKFYICKSNYNGTTISVPNMNFEDLSIWENRKRLENLNSFDILYSKVDDFGNWKDLTINLIKPADDSKYSHYIIYTGQGNQITNSILVTSTTHLDLYFDCYQYSNPGRVGVAFATFVNSTTVKLKILEGQASGDGIVKILAFKKA</sequence>
<dbReference type="InterPro" id="IPR022225">
    <property type="entry name" value="Phage_tail_fibre_N"/>
</dbReference>
<comment type="caution">
    <text evidence="2">The sequence shown here is derived from an EMBL/GenBank/DDBJ whole genome shotgun (WGS) entry which is preliminary data.</text>
</comment>
<evidence type="ECO:0000259" key="1">
    <source>
        <dbReference type="Pfam" id="PF12571"/>
    </source>
</evidence>
<dbReference type="EMBL" id="NIRJ01000001">
    <property type="protein sequence ID" value="PHH96969.1"/>
    <property type="molecule type" value="Genomic_DNA"/>
</dbReference>
<evidence type="ECO:0000313" key="3">
    <source>
        <dbReference type="Proteomes" id="UP000225199"/>
    </source>
</evidence>
<dbReference type="AlphaFoldDB" id="A0A2C5ZC20"/>
<gene>
    <name evidence="2" type="ORF">CA840_06395</name>
</gene>